<dbReference type="InterPro" id="IPR023468">
    <property type="entry name" value="Riboflavin_kinase"/>
</dbReference>
<evidence type="ECO:0000256" key="6">
    <source>
        <dbReference type="ARBA" id="ARBA00022679"/>
    </source>
</evidence>
<keyword evidence="5 15" id="KW-0288">FMN</keyword>
<dbReference type="NCBIfam" id="NF004160">
    <property type="entry name" value="PRK05627.1-3"/>
    <property type="match status" value="1"/>
</dbReference>
<dbReference type="SMART" id="SM00904">
    <property type="entry name" value="Flavokinase"/>
    <property type="match status" value="1"/>
</dbReference>
<evidence type="ECO:0000256" key="11">
    <source>
        <dbReference type="ARBA" id="ARBA00022840"/>
    </source>
</evidence>
<keyword evidence="4 15" id="KW-0285">Flavoprotein</keyword>
<dbReference type="CDD" id="cd02064">
    <property type="entry name" value="FAD_synthetase_N"/>
    <property type="match status" value="1"/>
</dbReference>
<dbReference type="InterPro" id="IPR023465">
    <property type="entry name" value="Riboflavin_kinase_dom_sf"/>
</dbReference>
<keyword evidence="10 15" id="KW-0274">FAD</keyword>
<evidence type="ECO:0000256" key="12">
    <source>
        <dbReference type="ARBA" id="ARBA00023268"/>
    </source>
</evidence>
<evidence type="ECO:0000256" key="5">
    <source>
        <dbReference type="ARBA" id="ARBA00022643"/>
    </source>
</evidence>
<keyword evidence="9 15" id="KW-0418">Kinase</keyword>
<dbReference type="PANTHER" id="PTHR22749:SF6">
    <property type="entry name" value="RIBOFLAVIN KINASE"/>
    <property type="match status" value="1"/>
</dbReference>
<comment type="caution">
    <text evidence="17">The sequence shown here is derived from an EMBL/GenBank/DDBJ whole genome shotgun (WGS) entry which is preliminary data.</text>
</comment>
<keyword evidence="7 15" id="KW-0548">Nucleotidyltransferase</keyword>
<comment type="pathway">
    <text evidence="3 15">Cofactor biosynthesis; FMN biosynthesis; FMN from riboflavin (ATP route): step 1/1.</text>
</comment>
<keyword evidence="11 15" id="KW-0067">ATP-binding</keyword>
<dbReference type="EC" id="2.7.7.2" evidence="15"/>
<dbReference type="Gene3D" id="2.40.30.30">
    <property type="entry name" value="Riboflavin kinase-like"/>
    <property type="match status" value="1"/>
</dbReference>
<dbReference type="Gene3D" id="3.40.50.620">
    <property type="entry name" value="HUPs"/>
    <property type="match status" value="1"/>
</dbReference>
<evidence type="ECO:0000313" key="18">
    <source>
        <dbReference type="Proteomes" id="UP000238801"/>
    </source>
</evidence>
<dbReference type="Pfam" id="PF06574">
    <property type="entry name" value="FAD_syn"/>
    <property type="match status" value="1"/>
</dbReference>
<dbReference type="InterPro" id="IPR015864">
    <property type="entry name" value="FAD_synthase"/>
</dbReference>
<accession>A0A2T0X0Y7</accession>
<dbReference type="SUPFAM" id="SSF82114">
    <property type="entry name" value="Riboflavin kinase-like"/>
    <property type="match status" value="1"/>
</dbReference>
<sequence>METLVIRGRDRGEAPAGCVAAMGNFDGVHLGHRAVIEAARVEAERRGAPLAVLTFEPHPREHFAPQSGPFRLMSPAARAERLAQLGVDVVFEVPFDDRLAALGAEGFVDEVIHRGLGLSHVVTGADFRFGKDREGDAEALAALCGARGIGTTALPVVDLQGAEVSSTAIRAALSEGRPEEAARMLGHLHRIVGPVEHGEKRGRTLGFPTANLSLGGLHRPRFGVYAVRADVLSGPHAGRYDGAASLGVRPQYGGGTPNLETFILDFDGDLYGETLSVGLARFIRPEGVFPTQEAFLARMREDVAEARKCLA</sequence>
<dbReference type="InterPro" id="IPR014729">
    <property type="entry name" value="Rossmann-like_a/b/a_fold"/>
</dbReference>
<dbReference type="GO" id="GO:0003919">
    <property type="term" value="F:FMN adenylyltransferase activity"/>
    <property type="evidence" value="ECO:0007669"/>
    <property type="project" value="UniProtKB-UniRule"/>
</dbReference>
<dbReference type="NCBIfam" id="TIGR00083">
    <property type="entry name" value="ribF"/>
    <property type="match status" value="1"/>
</dbReference>
<dbReference type="GO" id="GO:0008531">
    <property type="term" value="F:riboflavin kinase activity"/>
    <property type="evidence" value="ECO:0007669"/>
    <property type="project" value="UniProtKB-UniRule"/>
</dbReference>
<dbReference type="OrthoDB" id="9803667at2"/>
<protein>
    <recommendedName>
        <fullName evidence="15">Riboflavin biosynthesis protein</fullName>
    </recommendedName>
    <domain>
        <recommendedName>
            <fullName evidence="15">Riboflavin kinase</fullName>
            <ecNumber evidence="15">2.7.1.26</ecNumber>
        </recommendedName>
        <alternativeName>
            <fullName evidence="15">Flavokinase</fullName>
        </alternativeName>
    </domain>
    <domain>
        <recommendedName>
            <fullName evidence="15">FMN adenylyltransferase</fullName>
            <ecNumber evidence="15">2.7.7.2</ecNumber>
        </recommendedName>
        <alternativeName>
            <fullName evidence="15">FAD pyrophosphorylase</fullName>
        </alternativeName>
        <alternativeName>
            <fullName evidence="15">FAD synthase</fullName>
        </alternativeName>
    </domain>
</protein>
<evidence type="ECO:0000256" key="13">
    <source>
        <dbReference type="ARBA" id="ARBA00047880"/>
    </source>
</evidence>
<dbReference type="GO" id="GO:0009231">
    <property type="term" value="P:riboflavin biosynthetic process"/>
    <property type="evidence" value="ECO:0007669"/>
    <property type="project" value="InterPro"/>
</dbReference>
<dbReference type="RefSeq" id="WP_106160286.1">
    <property type="nucleotide sequence ID" value="NZ_PVTT01000002.1"/>
</dbReference>
<dbReference type="PIRSF" id="PIRSF004491">
    <property type="entry name" value="FAD_Synth"/>
    <property type="match status" value="1"/>
</dbReference>
<evidence type="ECO:0000313" key="17">
    <source>
        <dbReference type="EMBL" id="PRY92601.1"/>
    </source>
</evidence>
<feature type="domain" description="Riboflavin kinase" evidence="16">
    <location>
        <begin position="184"/>
        <end position="311"/>
    </location>
</feature>
<evidence type="ECO:0000259" key="16">
    <source>
        <dbReference type="SMART" id="SM00904"/>
    </source>
</evidence>
<evidence type="ECO:0000256" key="9">
    <source>
        <dbReference type="ARBA" id="ARBA00022777"/>
    </source>
</evidence>
<evidence type="ECO:0000256" key="4">
    <source>
        <dbReference type="ARBA" id="ARBA00022630"/>
    </source>
</evidence>
<dbReference type="Proteomes" id="UP000238801">
    <property type="component" value="Unassembled WGS sequence"/>
</dbReference>
<dbReference type="PANTHER" id="PTHR22749">
    <property type="entry name" value="RIBOFLAVIN KINASE/FMN ADENYLYLTRANSFERASE"/>
    <property type="match status" value="1"/>
</dbReference>
<dbReference type="UniPathway" id="UPA00276">
    <property type="reaction ID" value="UER00406"/>
</dbReference>
<dbReference type="Pfam" id="PF01687">
    <property type="entry name" value="Flavokinase"/>
    <property type="match status" value="1"/>
</dbReference>
<comment type="pathway">
    <text evidence="2 15">Cofactor biosynthesis; FAD biosynthesis; FAD from FMN: step 1/1.</text>
</comment>
<comment type="function">
    <text evidence="1">Catalyzes the phosphorylation of riboflavin to FMN followed by the adenylation of FMN to FAD.</text>
</comment>
<dbReference type="EMBL" id="PVTT01000002">
    <property type="protein sequence ID" value="PRY92601.1"/>
    <property type="molecule type" value="Genomic_DNA"/>
</dbReference>
<keyword evidence="12" id="KW-0511">Multifunctional enzyme</keyword>
<evidence type="ECO:0000256" key="3">
    <source>
        <dbReference type="ARBA" id="ARBA00005201"/>
    </source>
</evidence>
<evidence type="ECO:0000256" key="14">
    <source>
        <dbReference type="ARBA" id="ARBA00049494"/>
    </source>
</evidence>
<dbReference type="UniPathway" id="UPA00277">
    <property type="reaction ID" value="UER00407"/>
</dbReference>
<name>A0A2T0X0Y7_9RHOB</name>
<reference evidence="17 18" key="1">
    <citation type="submission" date="2018-03" db="EMBL/GenBank/DDBJ databases">
        <title>Genomic Encyclopedia of Archaeal and Bacterial Type Strains, Phase II (KMG-II): from individual species to whole genera.</title>
        <authorList>
            <person name="Goeker M."/>
        </authorList>
    </citation>
    <scope>NUCLEOTIDE SEQUENCE [LARGE SCALE GENOMIC DNA]</scope>
    <source>
        <strain evidence="17 18">DSM 29318</strain>
    </source>
</reference>
<keyword evidence="18" id="KW-1185">Reference proteome</keyword>
<dbReference type="GO" id="GO:0009398">
    <property type="term" value="P:FMN biosynthetic process"/>
    <property type="evidence" value="ECO:0007669"/>
    <property type="project" value="UniProtKB-UniRule"/>
</dbReference>
<dbReference type="InterPro" id="IPR002606">
    <property type="entry name" value="Riboflavin_kinase_bac"/>
</dbReference>
<keyword evidence="6 15" id="KW-0808">Transferase</keyword>
<dbReference type="GO" id="GO:0006747">
    <property type="term" value="P:FAD biosynthetic process"/>
    <property type="evidence" value="ECO:0007669"/>
    <property type="project" value="UniProtKB-UniRule"/>
</dbReference>
<organism evidence="17 18">
    <name type="scientific">Hasllibacter halocynthiae</name>
    <dbReference type="NCBI Taxonomy" id="595589"/>
    <lineage>
        <taxon>Bacteria</taxon>
        <taxon>Pseudomonadati</taxon>
        <taxon>Pseudomonadota</taxon>
        <taxon>Alphaproteobacteria</taxon>
        <taxon>Rhodobacterales</taxon>
        <taxon>Roseobacteraceae</taxon>
        <taxon>Hasllibacter</taxon>
    </lineage>
</organism>
<dbReference type="AlphaFoldDB" id="A0A2T0X0Y7"/>
<dbReference type="FunFam" id="3.40.50.620:FF:000021">
    <property type="entry name" value="Riboflavin biosynthesis protein"/>
    <property type="match status" value="1"/>
</dbReference>
<evidence type="ECO:0000256" key="10">
    <source>
        <dbReference type="ARBA" id="ARBA00022827"/>
    </source>
</evidence>
<comment type="catalytic activity">
    <reaction evidence="13 15">
        <text>riboflavin + ATP = FMN + ADP + H(+)</text>
        <dbReference type="Rhea" id="RHEA:14357"/>
        <dbReference type="ChEBI" id="CHEBI:15378"/>
        <dbReference type="ChEBI" id="CHEBI:30616"/>
        <dbReference type="ChEBI" id="CHEBI:57986"/>
        <dbReference type="ChEBI" id="CHEBI:58210"/>
        <dbReference type="ChEBI" id="CHEBI:456216"/>
        <dbReference type="EC" id="2.7.1.26"/>
    </reaction>
</comment>
<evidence type="ECO:0000256" key="15">
    <source>
        <dbReference type="PIRNR" id="PIRNR004491"/>
    </source>
</evidence>
<comment type="catalytic activity">
    <reaction evidence="14 15">
        <text>FMN + ATP + H(+) = FAD + diphosphate</text>
        <dbReference type="Rhea" id="RHEA:17237"/>
        <dbReference type="ChEBI" id="CHEBI:15378"/>
        <dbReference type="ChEBI" id="CHEBI:30616"/>
        <dbReference type="ChEBI" id="CHEBI:33019"/>
        <dbReference type="ChEBI" id="CHEBI:57692"/>
        <dbReference type="ChEBI" id="CHEBI:58210"/>
        <dbReference type="EC" id="2.7.7.2"/>
    </reaction>
</comment>
<gene>
    <name evidence="17" type="ORF">BCF33_1451</name>
</gene>
<evidence type="ECO:0000256" key="1">
    <source>
        <dbReference type="ARBA" id="ARBA00002121"/>
    </source>
</evidence>
<evidence type="ECO:0000256" key="2">
    <source>
        <dbReference type="ARBA" id="ARBA00004726"/>
    </source>
</evidence>
<evidence type="ECO:0000256" key="7">
    <source>
        <dbReference type="ARBA" id="ARBA00022695"/>
    </source>
</evidence>
<keyword evidence="8 15" id="KW-0547">Nucleotide-binding</keyword>
<dbReference type="SUPFAM" id="SSF52374">
    <property type="entry name" value="Nucleotidylyl transferase"/>
    <property type="match status" value="1"/>
</dbReference>
<proteinExistence type="inferred from homology"/>
<evidence type="ECO:0000256" key="8">
    <source>
        <dbReference type="ARBA" id="ARBA00022741"/>
    </source>
</evidence>
<dbReference type="EC" id="2.7.1.26" evidence="15"/>
<dbReference type="GO" id="GO:0005524">
    <property type="term" value="F:ATP binding"/>
    <property type="evidence" value="ECO:0007669"/>
    <property type="project" value="UniProtKB-UniRule"/>
</dbReference>
<comment type="similarity">
    <text evidence="15">Belongs to the ribF family.</text>
</comment>
<dbReference type="InterPro" id="IPR015865">
    <property type="entry name" value="Riboflavin_kinase_bac/euk"/>
</dbReference>